<feature type="signal peptide" evidence="2">
    <location>
        <begin position="1"/>
        <end position="18"/>
    </location>
</feature>
<evidence type="ECO:0000256" key="1">
    <source>
        <dbReference type="SAM" id="MobiDB-lite"/>
    </source>
</evidence>
<dbReference type="EMBL" id="HBUF01098601">
    <property type="protein sequence ID" value="CAG6637490.1"/>
    <property type="molecule type" value="Transcribed_RNA"/>
</dbReference>
<proteinExistence type="predicted"/>
<keyword evidence="2" id="KW-0732">Signal</keyword>
<evidence type="ECO:0000256" key="2">
    <source>
        <dbReference type="SAM" id="SignalP"/>
    </source>
</evidence>
<accession>A0A8D8QSL5</accession>
<evidence type="ECO:0000313" key="3">
    <source>
        <dbReference type="EMBL" id="CAG6637491.1"/>
    </source>
</evidence>
<feature type="compositionally biased region" description="Basic and acidic residues" evidence="1">
    <location>
        <begin position="80"/>
        <end position="98"/>
    </location>
</feature>
<dbReference type="EMBL" id="HBUF01098602">
    <property type="protein sequence ID" value="CAG6637491.1"/>
    <property type="molecule type" value="Transcribed_RNA"/>
</dbReference>
<reference evidence="3" key="1">
    <citation type="submission" date="2021-05" db="EMBL/GenBank/DDBJ databases">
        <authorList>
            <person name="Alioto T."/>
            <person name="Alioto T."/>
            <person name="Gomez Garrido J."/>
        </authorList>
    </citation>
    <scope>NUCLEOTIDE SEQUENCE</scope>
</reference>
<dbReference type="AlphaFoldDB" id="A0A8D8QSL5"/>
<organism evidence="3">
    <name type="scientific">Cacopsylla melanoneura</name>
    <dbReference type="NCBI Taxonomy" id="428564"/>
    <lineage>
        <taxon>Eukaryota</taxon>
        <taxon>Metazoa</taxon>
        <taxon>Ecdysozoa</taxon>
        <taxon>Arthropoda</taxon>
        <taxon>Hexapoda</taxon>
        <taxon>Insecta</taxon>
        <taxon>Pterygota</taxon>
        <taxon>Neoptera</taxon>
        <taxon>Paraneoptera</taxon>
        <taxon>Hemiptera</taxon>
        <taxon>Sternorrhyncha</taxon>
        <taxon>Psylloidea</taxon>
        <taxon>Psyllidae</taxon>
        <taxon>Psyllinae</taxon>
        <taxon>Cacopsylla</taxon>
    </lineage>
</organism>
<sequence length="139" mass="16746">MVTFPRLSFIIYLVIVQSVVDQFLKALIEVKEQEVCFTRQHGCHQIEQVEIENQVYQEQQTEQWTYHGECVSGNERKHKVPQDQRRNKHHDHTDQDTEQKIQLKHHQEVLLDRIHFPQRLLVLIRVNDEAHHSRSQETH</sequence>
<evidence type="ECO:0008006" key="4">
    <source>
        <dbReference type="Google" id="ProtNLM"/>
    </source>
</evidence>
<feature type="chain" id="PRO_5036261794" description="Secreted protein" evidence="2">
    <location>
        <begin position="19"/>
        <end position="139"/>
    </location>
</feature>
<protein>
    <recommendedName>
        <fullName evidence="4">Secreted protein</fullName>
    </recommendedName>
</protein>
<name>A0A8D8QSL5_9HEMI</name>
<feature type="region of interest" description="Disordered" evidence="1">
    <location>
        <begin position="75"/>
        <end position="98"/>
    </location>
</feature>